<dbReference type="InterPro" id="IPR050979">
    <property type="entry name" value="LD-transpeptidase"/>
</dbReference>
<feature type="active site" description="Proton donor/acceptor" evidence="9">
    <location>
        <position position="275"/>
    </location>
</feature>
<keyword evidence="8 9" id="KW-0961">Cell wall biogenesis/degradation</keyword>
<dbReference type="EMBL" id="CP029425">
    <property type="protein sequence ID" value="AWL93752.1"/>
    <property type="molecule type" value="Genomic_DNA"/>
</dbReference>
<evidence type="ECO:0000256" key="9">
    <source>
        <dbReference type="PROSITE-ProRule" id="PRU01373"/>
    </source>
</evidence>
<dbReference type="OrthoDB" id="9813664at2"/>
<keyword evidence="4" id="KW-0808">Transferase</keyword>
<evidence type="ECO:0000256" key="4">
    <source>
        <dbReference type="ARBA" id="ARBA00022679"/>
    </source>
</evidence>
<evidence type="ECO:0000256" key="10">
    <source>
        <dbReference type="SAM" id="MobiDB-lite"/>
    </source>
</evidence>
<evidence type="ECO:0000256" key="3">
    <source>
        <dbReference type="ARBA" id="ARBA00022676"/>
    </source>
</evidence>
<organism evidence="12 13">
    <name type="scientific">Bradyrhizobium ottawaense</name>
    <dbReference type="NCBI Taxonomy" id="931866"/>
    <lineage>
        <taxon>Bacteria</taxon>
        <taxon>Pseudomonadati</taxon>
        <taxon>Pseudomonadota</taxon>
        <taxon>Alphaproteobacteria</taxon>
        <taxon>Hyphomicrobiales</taxon>
        <taxon>Nitrobacteraceae</taxon>
        <taxon>Bradyrhizobium</taxon>
    </lineage>
</organism>
<dbReference type="SUPFAM" id="SSF141523">
    <property type="entry name" value="L,D-transpeptidase catalytic domain-like"/>
    <property type="match status" value="1"/>
</dbReference>
<dbReference type="FunFam" id="2.40.440.10:FF:000002">
    <property type="entry name" value="L,D-transpeptidase ErfK/SrfK"/>
    <property type="match status" value="1"/>
</dbReference>
<comment type="pathway">
    <text evidence="1 9">Cell wall biogenesis; peptidoglycan biosynthesis.</text>
</comment>
<dbReference type="GO" id="GO:0018104">
    <property type="term" value="P:peptidoglycan-protein cross-linking"/>
    <property type="evidence" value="ECO:0007669"/>
    <property type="project" value="TreeGrafter"/>
</dbReference>
<dbReference type="PANTHER" id="PTHR30582">
    <property type="entry name" value="L,D-TRANSPEPTIDASE"/>
    <property type="match status" value="1"/>
</dbReference>
<keyword evidence="5" id="KW-0378">Hydrolase</keyword>
<dbReference type="GO" id="GO:0005576">
    <property type="term" value="C:extracellular region"/>
    <property type="evidence" value="ECO:0007669"/>
    <property type="project" value="TreeGrafter"/>
</dbReference>
<dbReference type="CDD" id="cd16913">
    <property type="entry name" value="YkuD_like"/>
    <property type="match status" value="1"/>
</dbReference>
<evidence type="ECO:0000256" key="1">
    <source>
        <dbReference type="ARBA" id="ARBA00004752"/>
    </source>
</evidence>
<evidence type="ECO:0000256" key="5">
    <source>
        <dbReference type="ARBA" id="ARBA00022801"/>
    </source>
</evidence>
<dbReference type="InterPro" id="IPR038063">
    <property type="entry name" value="Transpep_catalytic_dom"/>
</dbReference>
<comment type="similarity">
    <text evidence="2">Belongs to the YkuD family.</text>
</comment>
<protein>
    <submittedName>
        <fullName evidence="12">L,D-transpeptidase</fullName>
    </submittedName>
</protein>
<dbReference type="Proteomes" id="UP000215703">
    <property type="component" value="Chromosome"/>
</dbReference>
<evidence type="ECO:0000256" key="2">
    <source>
        <dbReference type="ARBA" id="ARBA00005992"/>
    </source>
</evidence>
<proteinExistence type="inferred from homology"/>
<dbReference type="PANTHER" id="PTHR30582:SF24">
    <property type="entry name" value="L,D-TRANSPEPTIDASE ERFK_SRFK-RELATED"/>
    <property type="match status" value="1"/>
</dbReference>
<dbReference type="Gene3D" id="2.40.440.10">
    <property type="entry name" value="L,D-transpeptidase catalytic domain-like"/>
    <property type="match status" value="1"/>
</dbReference>
<feature type="region of interest" description="Disordered" evidence="10">
    <location>
        <begin position="142"/>
        <end position="186"/>
    </location>
</feature>
<evidence type="ECO:0000313" key="12">
    <source>
        <dbReference type="EMBL" id="AWL93752.1"/>
    </source>
</evidence>
<evidence type="ECO:0000256" key="7">
    <source>
        <dbReference type="ARBA" id="ARBA00022984"/>
    </source>
</evidence>
<name>A0A2U8P7N7_9BRAD</name>
<accession>A0A2U8P7N7</accession>
<evidence type="ECO:0000256" key="8">
    <source>
        <dbReference type="ARBA" id="ARBA00023316"/>
    </source>
</evidence>
<dbReference type="InterPro" id="IPR005490">
    <property type="entry name" value="LD_TPept_cat_dom"/>
</dbReference>
<dbReference type="Pfam" id="PF03734">
    <property type="entry name" value="YkuD"/>
    <property type="match status" value="1"/>
</dbReference>
<keyword evidence="3" id="KW-0328">Glycosyltransferase</keyword>
<feature type="domain" description="L,D-TPase catalytic" evidence="11">
    <location>
        <begin position="186"/>
        <end position="315"/>
    </location>
</feature>
<evidence type="ECO:0000256" key="6">
    <source>
        <dbReference type="ARBA" id="ARBA00022960"/>
    </source>
</evidence>
<dbReference type="UniPathway" id="UPA00219"/>
<keyword evidence="7 9" id="KW-0573">Peptidoglycan synthesis</keyword>
<dbReference type="KEGG" id="bot:CIT37_17550"/>
<dbReference type="PROSITE" id="PS52029">
    <property type="entry name" value="LD_TPASE"/>
    <property type="match status" value="1"/>
</dbReference>
<reference evidence="12 13" key="1">
    <citation type="journal article" date="2014" name="Int. J. Syst. Evol. Microbiol.">
        <title>Bradyrhizobium ottawaense sp. nov., a symbiotic nitrogen fixing bacterium from root nodules of soybeans in Canada.</title>
        <authorList>
            <person name="Yu X."/>
            <person name="Cloutier S."/>
            <person name="Tambong J.T."/>
            <person name="Bromfield E.S."/>
        </authorList>
    </citation>
    <scope>NUCLEOTIDE SEQUENCE [LARGE SCALE GENOMIC DNA]</scope>
    <source>
        <strain evidence="12 13">OO99</strain>
    </source>
</reference>
<dbReference type="GO" id="GO:0071555">
    <property type="term" value="P:cell wall organization"/>
    <property type="evidence" value="ECO:0007669"/>
    <property type="project" value="UniProtKB-UniRule"/>
</dbReference>
<gene>
    <name evidence="12" type="ORF">CIT37_17550</name>
</gene>
<keyword evidence="6 9" id="KW-0133">Cell shape</keyword>
<evidence type="ECO:0000259" key="11">
    <source>
        <dbReference type="PROSITE" id="PS52029"/>
    </source>
</evidence>
<feature type="compositionally biased region" description="Basic and acidic residues" evidence="10">
    <location>
        <begin position="161"/>
        <end position="176"/>
    </location>
</feature>
<dbReference type="GO" id="GO:0016757">
    <property type="term" value="F:glycosyltransferase activity"/>
    <property type="evidence" value="ECO:0007669"/>
    <property type="project" value="UniProtKB-KW"/>
</dbReference>
<evidence type="ECO:0000313" key="13">
    <source>
        <dbReference type="Proteomes" id="UP000215703"/>
    </source>
</evidence>
<sequence>MVNPNAASVYQTKRLLLFIDHVGGADQPSALHGACDLDETVQSTSMFKKMSVALLGSACTFIAGANSASAFDNSVPNDPPAVLYQPQVPPAPVRVASNANMGGGFIEFLFGDGPGRGPAYAPQQPVYQQQPGYYDQRRLPPMGEPQMQGGYQQGAVQQETADPRQRQFDPRFEKQSVDYSGKESPGTIVVDTPNKFLYLVEGNGRAMRYGIGVGRPGFTWSGVKAITAKREWPDWTPPAEMIARRPDLPRHMEGGPENPLGARAMYLGSTLYRIHGSNEPWTIGTNVSSGCIRMRNEDVIDLYGRVNVGTKVVVM</sequence>
<dbReference type="AlphaFoldDB" id="A0A2U8P7N7"/>
<feature type="active site" description="Nucleophile" evidence="9">
    <location>
        <position position="291"/>
    </location>
</feature>
<reference evidence="12 13" key="2">
    <citation type="journal article" date="2017" name="Syst. Appl. Microbiol.">
        <title>Soybeans inoculated with root zone soils of Canadian native legumes harbour diverse and novel Bradyrhizobium spp. that possess agricultural potential.</title>
        <authorList>
            <person name="Bromfield E.S.P."/>
            <person name="Cloutier S."/>
            <person name="Tambong J.T."/>
            <person name="Tran Thi T.V."/>
        </authorList>
    </citation>
    <scope>NUCLEOTIDE SEQUENCE [LARGE SCALE GENOMIC DNA]</scope>
    <source>
        <strain evidence="12 13">OO99</strain>
    </source>
</reference>
<dbReference type="GO" id="GO:0008360">
    <property type="term" value="P:regulation of cell shape"/>
    <property type="evidence" value="ECO:0007669"/>
    <property type="project" value="UniProtKB-UniRule"/>
</dbReference>
<dbReference type="GO" id="GO:0071972">
    <property type="term" value="F:peptidoglycan L,D-transpeptidase activity"/>
    <property type="evidence" value="ECO:0007669"/>
    <property type="project" value="TreeGrafter"/>
</dbReference>